<evidence type="ECO:0000259" key="1">
    <source>
        <dbReference type="Pfam" id="PF00149"/>
    </source>
</evidence>
<dbReference type="Pfam" id="PF00149">
    <property type="entry name" value="Metallophos"/>
    <property type="match status" value="1"/>
</dbReference>
<dbReference type="EMBL" id="SEWE01000011">
    <property type="protein sequence ID" value="RYU80998.1"/>
    <property type="molecule type" value="Genomic_DNA"/>
</dbReference>
<sequence>MRAARGSRGGMMVAALVLSGCTWLEFSPNQTWVPPAERQLTARSLARLAALAATDDTVRFVLVGDAQRFYDETEAFVRSVNQQRGIDFVLLAGDITDFGLSREMRWVHRRLGRLRVPYLTVVGNHDQLANGRSAYQRVFGPLNYSFVYGATRFVLLDTNSREYGFGGRVPDLGWLRTQLADTAGTRRQVVVCHVPPTDPDFDPALRHPSAALLGASPQLVLHLAGHVHRFSVRQPLPGGVPFLTCYSLRKQRYLILSVWGARRQFQLQTVTYASR</sequence>
<dbReference type="Gene3D" id="3.60.21.10">
    <property type="match status" value="1"/>
</dbReference>
<protein>
    <submittedName>
        <fullName evidence="2">Metallophosphoesterase</fullName>
    </submittedName>
</protein>
<dbReference type="GO" id="GO:0016787">
    <property type="term" value="F:hydrolase activity"/>
    <property type="evidence" value="ECO:0007669"/>
    <property type="project" value="InterPro"/>
</dbReference>
<accession>A0A4Q5LGT5</accession>
<dbReference type="PANTHER" id="PTHR43143:SF1">
    <property type="entry name" value="SERINE_THREONINE-PROTEIN PHOSPHATASE CPPED1"/>
    <property type="match status" value="1"/>
</dbReference>
<proteinExistence type="predicted"/>
<dbReference type="PANTHER" id="PTHR43143">
    <property type="entry name" value="METALLOPHOSPHOESTERASE, CALCINEURIN SUPERFAMILY"/>
    <property type="match status" value="1"/>
</dbReference>
<evidence type="ECO:0000313" key="2">
    <source>
        <dbReference type="EMBL" id="RYU80998.1"/>
    </source>
</evidence>
<dbReference type="InterPro" id="IPR051918">
    <property type="entry name" value="STPP_CPPED1"/>
</dbReference>
<dbReference type="InterPro" id="IPR029052">
    <property type="entry name" value="Metallo-depent_PP-like"/>
</dbReference>
<dbReference type="Proteomes" id="UP000294155">
    <property type="component" value="Unassembled WGS sequence"/>
</dbReference>
<evidence type="ECO:0000313" key="3">
    <source>
        <dbReference type="Proteomes" id="UP000294155"/>
    </source>
</evidence>
<comment type="caution">
    <text evidence="2">The sequence shown here is derived from an EMBL/GenBank/DDBJ whole genome shotgun (WGS) entry which is preliminary data.</text>
</comment>
<name>A0A4Q5LGT5_9BACT</name>
<dbReference type="OrthoDB" id="5464520at2"/>
<feature type="domain" description="Calcineurin-like phosphoesterase" evidence="1">
    <location>
        <begin position="59"/>
        <end position="229"/>
    </location>
</feature>
<reference evidence="2 3" key="1">
    <citation type="submission" date="2019-02" db="EMBL/GenBank/DDBJ databases">
        <title>Bacterial novel species isolated from soil.</title>
        <authorList>
            <person name="Jung H.-Y."/>
        </authorList>
    </citation>
    <scope>NUCLEOTIDE SEQUENCE [LARGE SCALE GENOMIC DNA]</scope>
    <source>
        <strain evidence="2 3">1-3-3-3</strain>
    </source>
</reference>
<dbReference type="SUPFAM" id="SSF56300">
    <property type="entry name" value="Metallo-dependent phosphatases"/>
    <property type="match status" value="1"/>
</dbReference>
<gene>
    <name evidence="2" type="ORF">EWM57_07085</name>
</gene>
<dbReference type="PROSITE" id="PS51257">
    <property type="entry name" value="PROKAR_LIPOPROTEIN"/>
    <property type="match status" value="1"/>
</dbReference>
<keyword evidence="3" id="KW-1185">Reference proteome</keyword>
<dbReference type="AlphaFoldDB" id="A0A4Q5LGT5"/>
<dbReference type="InterPro" id="IPR004843">
    <property type="entry name" value="Calcineurin-like_PHP"/>
</dbReference>
<organism evidence="2 3">
    <name type="scientific">Hymenobacter persicinus</name>
    <dbReference type="NCBI Taxonomy" id="2025506"/>
    <lineage>
        <taxon>Bacteria</taxon>
        <taxon>Pseudomonadati</taxon>
        <taxon>Bacteroidota</taxon>
        <taxon>Cytophagia</taxon>
        <taxon>Cytophagales</taxon>
        <taxon>Hymenobacteraceae</taxon>
        <taxon>Hymenobacter</taxon>
    </lineage>
</organism>